<gene>
    <name evidence="3" type="ORF">GCM10007890_19910</name>
</gene>
<dbReference type="Gene3D" id="3.40.50.2300">
    <property type="match status" value="1"/>
</dbReference>
<name>A0AA37TL07_9HYPH</name>
<evidence type="ECO:0000313" key="3">
    <source>
        <dbReference type="EMBL" id="GLS69978.1"/>
    </source>
</evidence>
<dbReference type="InterPro" id="IPR001789">
    <property type="entry name" value="Sig_transdc_resp-reg_receiver"/>
</dbReference>
<comment type="caution">
    <text evidence="3">The sequence shown here is derived from an EMBL/GenBank/DDBJ whole genome shotgun (WGS) entry which is preliminary data.</text>
</comment>
<feature type="domain" description="Response regulatory" evidence="2">
    <location>
        <begin position="12"/>
        <end position="123"/>
    </location>
</feature>
<sequence length="126" mass="13440">MADAALSLAGRRVLIVEDEYLIAMEVKRWLQHAGAKVVGPVPTVERALDLIEDDDVDVAVLDLNLGDGATAFPIADRLRALGVPHLFATGDVQLGQGSGYEDSPRLEKPFVEAELVRAVGKLIAPA</sequence>
<dbReference type="Proteomes" id="UP001157440">
    <property type="component" value="Unassembled WGS sequence"/>
</dbReference>
<evidence type="ECO:0000313" key="4">
    <source>
        <dbReference type="Proteomes" id="UP001157440"/>
    </source>
</evidence>
<organism evidence="3 4">
    <name type="scientific">Methylobacterium tardum</name>
    <dbReference type="NCBI Taxonomy" id="374432"/>
    <lineage>
        <taxon>Bacteria</taxon>
        <taxon>Pseudomonadati</taxon>
        <taxon>Pseudomonadota</taxon>
        <taxon>Alphaproteobacteria</taxon>
        <taxon>Hyphomicrobiales</taxon>
        <taxon>Methylobacteriaceae</taxon>
        <taxon>Methylobacterium</taxon>
    </lineage>
</organism>
<dbReference type="GO" id="GO:0000160">
    <property type="term" value="P:phosphorelay signal transduction system"/>
    <property type="evidence" value="ECO:0007669"/>
    <property type="project" value="InterPro"/>
</dbReference>
<dbReference type="AlphaFoldDB" id="A0AA37TL07"/>
<dbReference type="EMBL" id="BSPL01000013">
    <property type="protein sequence ID" value="GLS69978.1"/>
    <property type="molecule type" value="Genomic_DNA"/>
</dbReference>
<feature type="modified residue" description="4-aspartylphosphate" evidence="1">
    <location>
        <position position="62"/>
    </location>
</feature>
<keyword evidence="1" id="KW-0597">Phosphoprotein</keyword>
<dbReference type="Pfam" id="PF00072">
    <property type="entry name" value="Response_reg"/>
    <property type="match status" value="1"/>
</dbReference>
<proteinExistence type="predicted"/>
<dbReference type="RefSeq" id="WP_238197282.1">
    <property type="nucleotide sequence ID" value="NZ_BPQZ01000017.1"/>
</dbReference>
<dbReference type="PROSITE" id="PS50110">
    <property type="entry name" value="RESPONSE_REGULATORY"/>
    <property type="match status" value="1"/>
</dbReference>
<dbReference type="SMART" id="SM00448">
    <property type="entry name" value="REC"/>
    <property type="match status" value="1"/>
</dbReference>
<reference evidence="4" key="1">
    <citation type="journal article" date="2019" name="Int. J. Syst. Evol. Microbiol.">
        <title>The Global Catalogue of Microorganisms (GCM) 10K type strain sequencing project: providing services to taxonomists for standard genome sequencing and annotation.</title>
        <authorList>
            <consortium name="The Broad Institute Genomics Platform"/>
            <consortium name="The Broad Institute Genome Sequencing Center for Infectious Disease"/>
            <person name="Wu L."/>
            <person name="Ma J."/>
        </authorList>
    </citation>
    <scope>NUCLEOTIDE SEQUENCE [LARGE SCALE GENOMIC DNA]</scope>
    <source>
        <strain evidence="4">NBRC 103632</strain>
    </source>
</reference>
<dbReference type="SUPFAM" id="SSF52172">
    <property type="entry name" value="CheY-like"/>
    <property type="match status" value="1"/>
</dbReference>
<accession>A0AA37TL07</accession>
<dbReference type="InterPro" id="IPR011006">
    <property type="entry name" value="CheY-like_superfamily"/>
</dbReference>
<evidence type="ECO:0000256" key="1">
    <source>
        <dbReference type="PROSITE-ProRule" id="PRU00169"/>
    </source>
</evidence>
<evidence type="ECO:0000259" key="2">
    <source>
        <dbReference type="PROSITE" id="PS50110"/>
    </source>
</evidence>
<keyword evidence="4" id="KW-1185">Reference proteome</keyword>
<protein>
    <submittedName>
        <fullName evidence="3">Response regulator</fullName>
    </submittedName>
</protein>